<organism evidence="2">
    <name type="scientific">Chitinibacter mangrovi</name>
    <dbReference type="NCBI Taxonomy" id="3153927"/>
    <lineage>
        <taxon>Bacteria</taxon>
        <taxon>Pseudomonadati</taxon>
        <taxon>Pseudomonadota</taxon>
        <taxon>Betaproteobacteria</taxon>
        <taxon>Neisseriales</taxon>
        <taxon>Chitinibacteraceae</taxon>
        <taxon>Chitinibacter</taxon>
    </lineage>
</organism>
<dbReference type="Pfam" id="PF00498">
    <property type="entry name" value="FHA"/>
    <property type="match status" value="1"/>
</dbReference>
<dbReference type="InterPro" id="IPR000253">
    <property type="entry name" value="FHA_dom"/>
</dbReference>
<dbReference type="AlphaFoldDB" id="A0AAU7FAM2"/>
<feature type="domain" description="FHA" evidence="1">
    <location>
        <begin position="23"/>
        <end position="72"/>
    </location>
</feature>
<dbReference type="SMART" id="SM00240">
    <property type="entry name" value="FHA"/>
    <property type="match status" value="1"/>
</dbReference>
<sequence>MAKLVLSLDGQIIQEFRLTRPRTTIGRRPNNDIQIDNLAISGLHAVVEVVGQLYFVEDMQSTNGVVLNGEKISRHPLKSGDELLLGKYTIAFFRDPVAAARQEEFEKTMVMSAPVAGVAPIQKAKPARAPEPARAGQQAVIRVLTGANAGRELVLSKEVTSLGKAGLQVVALSKRGNDYYITHIEGEHRPLVNSREISEKPQLLVEEDLIEVMGIRMAFFFR</sequence>
<dbReference type="SUPFAM" id="SSF49879">
    <property type="entry name" value="SMAD/FHA domain"/>
    <property type="match status" value="1"/>
</dbReference>
<evidence type="ECO:0000259" key="1">
    <source>
        <dbReference type="PROSITE" id="PS50006"/>
    </source>
</evidence>
<name>A0AAU7FAM2_9NEIS</name>
<dbReference type="CDD" id="cd00060">
    <property type="entry name" value="FHA"/>
    <property type="match status" value="1"/>
</dbReference>
<protein>
    <submittedName>
        <fullName evidence="2">FHA domain-containing protein</fullName>
    </submittedName>
</protein>
<dbReference type="KEGG" id="cmav:ABHF33_00245"/>
<dbReference type="Gene3D" id="2.60.200.20">
    <property type="match status" value="1"/>
</dbReference>
<dbReference type="PROSITE" id="PS50006">
    <property type="entry name" value="FHA_DOMAIN"/>
    <property type="match status" value="1"/>
</dbReference>
<dbReference type="InterPro" id="IPR050923">
    <property type="entry name" value="Cell_Proc_Reg/RNA_Proc"/>
</dbReference>
<accession>A0AAU7FAM2</accession>
<dbReference type="RefSeq" id="WP_348945084.1">
    <property type="nucleotide sequence ID" value="NZ_CP157355.1"/>
</dbReference>
<dbReference type="EMBL" id="CP157355">
    <property type="protein sequence ID" value="XBM00748.1"/>
    <property type="molecule type" value="Genomic_DNA"/>
</dbReference>
<reference evidence="2" key="1">
    <citation type="submission" date="2024-05" db="EMBL/GenBank/DDBJ databases">
        <authorList>
            <person name="Yang L."/>
            <person name="Pan L."/>
        </authorList>
    </citation>
    <scope>NUCLEOTIDE SEQUENCE</scope>
    <source>
        <strain evidence="2">FCG-7</strain>
    </source>
</reference>
<gene>
    <name evidence="2" type="ORF">ABHF33_00245</name>
</gene>
<dbReference type="PANTHER" id="PTHR23308">
    <property type="entry name" value="NUCLEAR INHIBITOR OF PROTEIN PHOSPHATASE-1"/>
    <property type="match status" value="1"/>
</dbReference>
<evidence type="ECO:0000313" key="2">
    <source>
        <dbReference type="EMBL" id="XBM00748.1"/>
    </source>
</evidence>
<proteinExistence type="predicted"/>
<dbReference type="InterPro" id="IPR008984">
    <property type="entry name" value="SMAD_FHA_dom_sf"/>
</dbReference>